<feature type="transmembrane region" description="Helical" evidence="4">
    <location>
        <begin position="390"/>
        <end position="417"/>
    </location>
</feature>
<evidence type="ECO:0000256" key="3">
    <source>
        <dbReference type="SAM" id="MobiDB-lite"/>
    </source>
</evidence>
<keyword evidence="5" id="KW-0732">Signal</keyword>
<evidence type="ECO:0000313" key="6">
    <source>
        <dbReference type="EMBL" id="KAJ2680920.1"/>
    </source>
</evidence>
<evidence type="ECO:0000313" key="7">
    <source>
        <dbReference type="Proteomes" id="UP001151518"/>
    </source>
</evidence>
<keyword evidence="4" id="KW-1133">Transmembrane helix</keyword>
<dbReference type="PANTHER" id="PTHR46093">
    <property type="entry name" value="ACYL-COA-BINDING DOMAIN-CONTAINING PROTEIN 5"/>
    <property type="match status" value="1"/>
</dbReference>
<dbReference type="Gene3D" id="2.120.10.80">
    <property type="entry name" value="Kelch-type beta propeller"/>
    <property type="match status" value="2"/>
</dbReference>
<evidence type="ECO:0000256" key="4">
    <source>
        <dbReference type="SAM" id="Phobius"/>
    </source>
</evidence>
<dbReference type="PANTHER" id="PTHR46093:SF18">
    <property type="entry name" value="FIBRONECTIN TYPE-III DOMAIN-CONTAINING PROTEIN"/>
    <property type="match status" value="1"/>
</dbReference>
<proteinExistence type="predicted"/>
<evidence type="ECO:0000256" key="2">
    <source>
        <dbReference type="ARBA" id="ARBA00022737"/>
    </source>
</evidence>
<evidence type="ECO:0008006" key="8">
    <source>
        <dbReference type="Google" id="ProtNLM"/>
    </source>
</evidence>
<keyword evidence="2" id="KW-0677">Repeat</keyword>
<sequence>MKVLTVISTAMLGASSARAITKVAREGNLDSSQTVSSPSLAWRAFACMVPFTASDGTALLMLYGGTNNTDAGDPLQVASNGESGLHVFDVNNNQWYVPNTANAPDNGPVLPGCGSGQGDVWVYDPHYGTTDQQSSPVSLLDSVHWSWSSPTEGGQLPVSRFGAAFAYVSTNKQFYMHGGIPLSDNTNKADNPPGIANNLDILSPSGLSWAYASNGPARKYHSLCYISSIDSIVLFGGSDQNIASYNDVKTFSVKSNTWQYSLKITGDMPSERVLHSAVCTNDSMIVFGGTYKVGDAPSDSTVWVLTASGETTFAWSAAPISTSNQKIGPTARAGHSATLYDNNMYIYGGIGPNTQDSIMYKLDIDKWMWSQTNVTGLSTEVQKEQKTKTAVLIAAIVSSILGILTIGITATVIYRLVRRRYGVLIRTGRRNSEAQSDVSDDDEGEYNTVMAGVGNDNGGKQRRGTGNSSYFNHDSGAYGGAGVYHAGAIHDQEKAAHSAESIVYEPEAGAIAGGSVSMTTPVNSAGAIGTNKSSVISRMPMYHTEESNGESAATTPASIGTERELLPVLATNSNPGSPSSRMLNTMRAHARSFSTRLASSRLSTAFSDTSAAPTSGTIGRKKRAGTSSTVARPRRRSTNANRRSVVNMYGRDQVRLENEYRHAEAINEILLSGQPIPTWLRDAVNQAQGQGDRQPAENTTNHIPEQLHFDSANESNGSASGGGPSHMFKVVNSSNK</sequence>
<comment type="caution">
    <text evidence="6">The sequence shown here is derived from an EMBL/GenBank/DDBJ whole genome shotgun (WGS) entry which is preliminary data.</text>
</comment>
<organism evidence="6 7">
    <name type="scientific">Coemansia spiralis</name>
    <dbReference type="NCBI Taxonomy" id="417178"/>
    <lineage>
        <taxon>Eukaryota</taxon>
        <taxon>Fungi</taxon>
        <taxon>Fungi incertae sedis</taxon>
        <taxon>Zoopagomycota</taxon>
        <taxon>Kickxellomycotina</taxon>
        <taxon>Kickxellomycetes</taxon>
        <taxon>Kickxellales</taxon>
        <taxon>Kickxellaceae</taxon>
        <taxon>Coemansia</taxon>
    </lineage>
</organism>
<keyword evidence="4" id="KW-0812">Transmembrane</keyword>
<feature type="region of interest" description="Disordered" evidence="3">
    <location>
        <begin position="601"/>
        <end position="646"/>
    </location>
</feature>
<feature type="region of interest" description="Disordered" evidence="3">
    <location>
        <begin position="708"/>
        <end position="736"/>
    </location>
</feature>
<protein>
    <recommendedName>
        <fullName evidence="8">Galactose oxidase</fullName>
    </recommendedName>
</protein>
<dbReference type="SUPFAM" id="SSF117281">
    <property type="entry name" value="Kelch motif"/>
    <property type="match status" value="1"/>
</dbReference>
<keyword evidence="1" id="KW-0880">Kelch repeat</keyword>
<feature type="signal peptide" evidence="5">
    <location>
        <begin position="1"/>
        <end position="19"/>
    </location>
</feature>
<feature type="compositionally biased region" description="Polar residues" evidence="3">
    <location>
        <begin position="601"/>
        <end position="617"/>
    </location>
</feature>
<reference evidence="6" key="1">
    <citation type="submission" date="2022-07" db="EMBL/GenBank/DDBJ databases">
        <title>Phylogenomic reconstructions and comparative analyses of Kickxellomycotina fungi.</title>
        <authorList>
            <person name="Reynolds N.K."/>
            <person name="Stajich J.E."/>
            <person name="Barry K."/>
            <person name="Grigoriev I.V."/>
            <person name="Crous P."/>
            <person name="Smith M.E."/>
        </authorList>
    </citation>
    <scope>NUCLEOTIDE SEQUENCE</scope>
    <source>
        <strain evidence="6">NRRL 3115</strain>
    </source>
</reference>
<dbReference type="AlphaFoldDB" id="A0A9W8GF70"/>
<accession>A0A9W8GF70</accession>
<name>A0A9W8GF70_9FUNG</name>
<feature type="chain" id="PRO_5040739586" description="Galactose oxidase" evidence="5">
    <location>
        <begin position="20"/>
        <end position="736"/>
    </location>
</feature>
<dbReference type="OrthoDB" id="45365at2759"/>
<evidence type="ECO:0000256" key="5">
    <source>
        <dbReference type="SAM" id="SignalP"/>
    </source>
</evidence>
<dbReference type="Pfam" id="PF24681">
    <property type="entry name" value="Kelch_KLHDC2_KLHL20_DRC7"/>
    <property type="match status" value="1"/>
</dbReference>
<dbReference type="InterPro" id="IPR015915">
    <property type="entry name" value="Kelch-typ_b-propeller"/>
</dbReference>
<dbReference type="EMBL" id="JANBTW010000002">
    <property type="protein sequence ID" value="KAJ2680920.1"/>
    <property type="molecule type" value="Genomic_DNA"/>
</dbReference>
<dbReference type="Proteomes" id="UP001151518">
    <property type="component" value="Unassembled WGS sequence"/>
</dbReference>
<evidence type="ECO:0000256" key="1">
    <source>
        <dbReference type="ARBA" id="ARBA00022441"/>
    </source>
</evidence>
<keyword evidence="4" id="KW-0472">Membrane</keyword>
<gene>
    <name evidence="6" type="ORF">GGI25_000224</name>
</gene>